<evidence type="ECO:0000313" key="3">
    <source>
        <dbReference type="Proteomes" id="UP000431826"/>
    </source>
</evidence>
<accession>A0A640URC6</accession>
<comment type="caution">
    <text evidence="2">The sequence shown here is derived from an EMBL/GenBank/DDBJ whole genome shotgun (WGS) entry which is preliminary data.</text>
</comment>
<organism evidence="2 3">
    <name type="scientific">Streptomyces tubercidicus</name>
    <dbReference type="NCBI Taxonomy" id="47759"/>
    <lineage>
        <taxon>Bacteria</taxon>
        <taxon>Bacillati</taxon>
        <taxon>Actinomycetota</taxon>
        <taxon>Actinomycetes</taxon>
        <taxon>Kitasatosporales</taxon>
        <taxon>Streptomycetaceae</taxon>
        <taxon>Streptomyces</taxon>
    </lineage>
</organism>
<dbReference type="EMBL" id="BLIR01000001">
    <property type="protein sequence ID" value="GFE36656.1"/>
    <property type="molecule type" value="Genomic_DNA"/>
</dbReference>
<evidence type="ECO:0000256" key="1">
    <source>
        <dbReference type="SAM" id="MobiDB-lite"/>
    </source>
</evidence>
<gene>
    <name evidence="2" type="ORF">Stube_13290</name>
</gene>
<dbReference type="AlphaFoldDB" id="A0A640URC6"/>
<proteinExistence type="predicted"/>
<protein>
    <submittedName>
        <fullName evidence="2">Uncharacterized protein</fullName>
    </submittedName>
</protein>
<sequence length="103" mass="11396">MSIRDRRWAPICPVSAVLRDTAGHGDTVGCDIDDDERGSDHTHRCRDGRRAEQAISAPPMVARPANKCVRGRTARIIDLTRRTVRVERTVQIIVGHSGLADVE</sequence>
<keyword evidence="3" id="KW-1185">Reference proteome</keyword>
<dbReference type="Proteomes" id="UP000431826">
    <property type="component" value="Unassembled WGS sequence"/>
</dbReference>
<name>A0A640URC6_9ACTN</name>
<reference evidence="2 3" key="1">
    <citation type="submission" date="2019-12" db="EMBL/GenBank/DDBJ databases">
        <title>Whole genome shotgun sequence of Streptomyces tubercidicus NBRC 13090.</title>
        <authorList>
            <person name="Ichikawa N."/>
            <person name="Kimura A."/>
            <person name="Kitahashi Y."/>
            <person name="Komaki H."/>
            <person name="Tamura T."/>
        </authorList>
    </citation>
    <scope>NUCLEOTIDE SEQUENCE [LARGE SCALE GENOMIC DNA]</scope>
    <source>
        <strain evidence="2 3">NBRC 13090</strain>
    </source>
</reference>
<feature type="region of interest" description="Disordered" evidence="1">
    <location>
        <begin position="30"/>
        <end position="52"/>
    </location>
</feature>
<evidence type="ECO:0000313" key="2">
    <source>
        <dbReference type="EMBL" id="GFE36656.1"/>
    </source>
</evidence>